<sequence length="103" mass="10832">MTTTSSMLESYPQDLGGGDTANVTACIEACIDCAQACTACADACLSEAAVDELRKCIRTCLDCSDICDVTGRVLSRHTGYDANLTRTVLETCAITCKSCADEC</sequence>
<comment type="caution">
    <text evidence="1">The sequence shown here is derived from an EMBL/GenBank/DDBJ whole genome shotgun (WGS) entry which is preliminary data.</text>
</comment>
<gene>
    <name evidence="1" type="ORF">MTIM_21060</name>
</gene>
<name>A0A7I9Z688_9MYCO</name>
<dbReference type="Pfam" id="PF03860">
    <property type="entry name" value="Csp"/>
    <property type="match status" value="1"/>
</dbReference>
<reference evidence="1 2" key="1">
    <citation type="journal article" date="2019" name="Emerg. Microbes Infect.">
        <title>Comprehensive subspecies identification of 175 nontuberculous mycobacteria species based on 7547 genomic profiles.</title>
        <authorList>
            <person name="Matsumoto Y."/>
            <person name="Kinjo T."/>
            <person name="Motooka D."/>
            <person name="Nabeya D."/>
            <person name="Jung N."/>
            <person name="Uechi K."/>
            <person name="Horii T."/>
            <person name="Iida T."/>
            <person name="Fujita J."/>
            <person name="Nakamura S."/>
        </authorList>
    </citation>
    <scope>NUCLEOTIDE SEQUENCE [LARGE SCALE GENOMIC DNA]</scope>
    <source>
        <strain evidence="1 2">JCM 30726</strain>
    </source>
</reference>
<evidence type="ECO:0000313" key="2">
    <source>
        <dbReference type="Proteomes" id="UP000465301"/>
    </source>
</evidence>
<dbReference type="PANTHER" id="PTHR37310:SF1">
    <property type="entry name" value="CYTOPLASMIC PROTEIN"/>
    <property type="match status" value="1"/>
</dbReference>
<accession>A0A7I9Z688</accession>
<dbReference type="InterPro" id="IPR005560">
    <property type="entry name" value="Csp_YhjQ"/>
</dbReference>
<protein>
    <recommendedName>
        <fullName evidence="3">Ferredoxin</fullName>
    </recommendedName>
</protein>
<dbReference type="Proteomes" id="UP000465301">
    <property type="component" value="Unassembled WGS sequence"/>
</dbReference>
<dbReference type="AlphaFoldDB" id="A0A7I9Z688"/>
<evidence type="ECO:0000313" key="1">
    <source>
        <dbReference type="EMBL" id="GFG96227.1"/>
    </source>
</evidence>
<dbReference type="EMBL" id="BLLA01000001">
    <property type="protein sequence ID" value="GFG96227.1"/>
    <property type="molecule type" value="Genomic_DNA"/>
</dbReference>
<evidence type="ECO:0008006" key="3">
    <source>
        <dbReference type="Google" id="ProtNLM"/>
    </source>
</evidence>
<keyword evidence="2" id="KW-1185">Reference proteome</keyword>
<dbReference type="PANTHER" id="PTHR37310">
    <property type="entry name" value="CYTOPLASMIC PROTEIN-RELATED"/>
    <property type="match status" value="1"/>
</dbReference>
<organism evidence="1 2">
    <name type="scientific">Mycobacterium timonense</name>
    <dbReference type="NCBI Taxonomy" id="701043"/>
    <lineage>
        <taxon>Bacteria</taxon>
        <taxon>Bacillati</taxon>
        <taxon>Actinomycetota</taxon>
        <taxon>Actinomycetes</taxon>
        <taxon>Mycobacteriales</taxon>
        <taxon>Mycobacteriaceae</taxon>
        <taxon>Mycobacterium</taxon>
        <taxon>Mycobacterium avium complex (MAC)</taxon>
    </lineage>
</organism>
<proteinExistence type="predicted"/>
<dbReference type="Gene3D" id="1.20.1270.360">
    <property type="match status" value="1"/>
</dbReference>